<comment type="caution">
    <text evidence="2">The sequence shown here is derived from an EMBL/GenBank/DDBJ whole genome shotgun (WGS) entry which is preliminary data.</text>
</comment>
<dbReference type="Proteomes" id="UP001066276">
    <property type="component" value="Chromosome 9"/>
</dbReference>
<dbReference type="EMBL" id="JANPWB010000013">
    <property type="protein sequence ID" value="KAJ1105680.1"/>
    <property type="molecule type" value="Genomic_DNA"/>
</dbReference>
<feature type="region of interest" description="Disordered" evidence="1">
    <location>
        <begin position="33"/>
        <end position="72"/>
    </location>
</feature>
<gene>
    <name evidence="2" type="ORF">NDU88_003085</name>
</gene>
<keyword evidence="3" id="KW-1185">Reference proteome</keyword>
<proteinExistence type="predicted"/>
<sequence length="72" mass="7867">MPVGAVLPDPEVLGREAIVVDFQVMAERKETLRAVPRSEEEEAEGNATTRGKTATAVRKAEKSTTSAEERRL</sequence>
<feature type="compositionally biased region" description="Basic and acidic residues" evidence="1">
    <location>
        <begin position="58"/>
        <end position="72"/>
    </location>
</feature>
<evidence type="ECO:0000313" key="2">
    <source>
        <dbReference type="EMBL" id="KAJ1105680.1"/>
    </source>
</evidence>
<organism evidence="2 3">
    <name type="scientific">Pleurodeles waltl</name>
    <name type="common">Iberian ribbed newt</name>
    <dbReference type="NCBI Taxonomy" id="8319"/>
    <lineage>
        <taxon>Eukaryota</taxon>
        <taxon>Metazoa</taxon>
        <taxon>Chordata</taxon>
        <taxon>Craniata</taxon>
        <taxon>Vertebrata</taxon>
        <taxon>Euteleostomi</taxon>
        <taxon>Amphibia</taxon>
        <taxon>Batrachia</taxon>
        <taxon>Caudata</taxon>
        <taxon>Salamandroidea</taxon>
        <taxon>Salamandridae</taxon>
        <taxon>Pleurodelinae</taxon>
        <taxon>Pleurodeles</taxon>
    </lineage>
</organism>
<accession>A0AAV7MZ64</accession>
<reference evidence="2" key="1">
    <citation type="journal article" date="2022" name="bioRxiv">
        <title>Sequencing and chromosome-scale assembly of the giantPleurodeles waltlgenome.</title>
        <authorList>
            <person name="Brown T."/>
            <person name="Elewa A."/>
            <person name="Iarovenko S."/>
            <person name="Subramanian E."/>
            <person name="Araus A.J."/>
            <person name="Petzold A."/>
            <person name="Susuki M."/>
            <person name="Suzuki K.-i.T."/>
            <person name="Hayashi T."/>
            <person name="Toyoda A."/>
            <person name="Oliveira C."/>
            <person name="Osipova E."/>
            <person name="Leigh N.D."/>
            <person name="Simon A."/>
            <person name="Yun M.H."/>
        </authorList>
    </citation>
    <scope>NUCLEOTIDE SEQUENCE</scope>
    <source>
        <strain evidence="2">20211129_DDA</strain>
        <tissue evidence="2">Liver</tissue>
    </source>
</reference>
<protein>
    <submittedName>
        <fullName evidence="2">Uncharacterized protein</fullName>
    </submittedName>
</protein>
<name>A0AAV7MZ64_PLEWA</name>
<dbReference type="AlphaFoldDB" id="A0AAV7MZ64"/>
<evidence type="ECO:0000313" key="3">
    <source>
        <dbReference type="Proteomes" id="UP001066276"/>
    </source>
</evidence>
<evidence type="ECO:0000256" key="1">
    <source>
        <dbReference type="SAM" id="MobiDB-lite"/>
    </source>
</evidence>